<keyword evidence="2" id="KW-1185">Reference proteome</keyword>
<dbReference type="Proteomes" id="UP001497472">
    <property type="component" value="Unassembled WGS sequence"/>
</dbReference>
<name>A0AAV1K275_9NEOP</name>
<evidence type="ECO:0000313" key="2">
    <source>
        <dbReference type="Proteomes" id="UP001497472"/>
    </source>
</evidence>
<organism evidence="1 2">
    <name type="scientific">Leptosia nina</name>
    <dbReference type="NCBI Taxonomy" id="320188"/>
    <lineage>
        <taxon>Eukaryota</taxon>
        <taxon>Metazoa</taxon>
        <taxon>Ecdysozoa</taxon>
        <taxon>Arthropoda</taxon>
        <taxon>Hexapoda</taxon>
        <taxon>Insecta</taxon>
        <taxon>Pterygota</taxon>
        <taxon>Neoptera</taxon>
        <taxon>Endopterygota</taxon>
        <taxon>Lepidoptera</taxon>
        <taxon>Glossata</taxon>
        <taxon>Ditrysia</taxon>
        <taxon>Papilionoidea</taxon>
        <taxon>Pieridae</taxon>
        <taxon>Pierinae</taxon>
        <taxon>Leptosia</taxon>
    </lineage>
</organism>
<evidence type="ECO:0000313" key="1">
    <source>
        <dbReference type="EMBL" id="CAK1555863.1"/>
    </source>
</evidence>
<proteinExistence type="predicted"/>
<accession>A0AAV1K275</accession>
<dbReference type="EMBL" id="CAVLEF010000280">
    <property type="protein sequence ID" value="CAK1555863.1"/>
    <property type="molecule type" value="Genomic_DNA"/>
</dbReference>
<reference evidence="1 2" key="1">
    <citation type="submission" date="2023-11" db="EMBL/GenBank/DDBJ databases">
        <authorList>
            <person name="Okamura Y."/>
        </authorList>
    </citation>
    <scope>NUCLEOTIDE SEQUENCE [LARGE SCALE GENOMIC DNA]</scope>
</reference>
<sequence>MIPEPAVSVNKGEVSKTKMSAHDLHRALSAILLSKVQGDKQYTDDMNRLLMEYVYRGSNITYREQPSNVN</sequence>
<protein>
    <submittedName>
        <fullName evidence="1">Uncharacterized protein</fullName>
    </submittedName>
</protein>
<comment type="caution">
    <text evidence="1">The sequence shown here is derived from an EMBL/GenBank/DDBJ whole genome shotgun (WGS) entry which is preliminary data.</text>
</comment>
<dbReference type="AlphaFoldDB" id="A0AAV1K275"/>
<gene>
    <name evidence="1" type="ORF">LNINA_LOCUS14649</name>
</gene>